<sequence length="129" mass="14167">MEIFQIVSFGMLAGILAIIVKEQSPQIAFFIVLFTGIVIFLVLVDHIAEIFRLLATLTTKANINFMYVETILKIIGIAYIAEFGAQIIRDAGMNSIASKIELAGKIFILVLAIPILTAVIETILNFIPV</sequence>
<dbReference type="Proteomes" id="UP000480185">
    <property type="component" value="Unassembled WGS sequence"/>
</dbReference>
<reference evidence="2 3" key="1">
    <citation type="submission" date="2019-11" db="EMBL/GenBank/DDBJ databases">
        <authorList>
            <person name="Li J."/>
        </authorList>
    </citation>
    <scope>NUCLEOTIDE SEQUENCE [LARGE SCALE GENOMIC DNA]</scope>
    <source>
        <strain evidence="2 3">J4</strain>
    </source>
</reference>
<proteinExistence type="predicted"/>
<name>A0A6G1X6M3_9BACI</name>
<evidence type="ECO:0000313" key="3">
    <source>
        <dbReference type="Proteomes" id="UP000480185"/>
    </source>
</evidence>
<keyword evidence="1" id="KW-0812">Transmembrane</keyword>
<feature type="transmembrane region" description="Helical" evidence="1">
    <location>
        <begin position="106"/>
        <end position="127"/>
    </location>
</feature>
<dbReference type="InterPro" id="IPR025664">
    <property type="entry name" value="Spore_III_AC/AD"/>
</dbReference>
<dbReference type="RefSeq" id="WP_153728458.1">
    <property type="nucleotide sequence ID" value="NZ_WJNH01000005.1"/>
</dbReference>
<comment type="caution">
    <text evidence="2">The sequence shown here is derived from an EMBL/GenBank/DDBJ whole genome shotgun (WGS) entry which is preliminary data.</text>
</comment>
<dbReference type="NCBIfam" id="TIGR02849">
    <property type="entry name" value="spore_III_AD"/>
    <property type="match status" value="1"/>
</dbReference>
<dbReference type="EMBL" id="WJNH01000005">
    <property type="protein sequence ID" value="MRG86555.1"/>
    <property type="molecule type" value="Genomic_DNA"/>
</dbReference>
<keyword evidence="3" id="KW-1185">Reference proteome</keyword>
<protein>
    <submittedName>
        <fullName evidence="2">Stage III sporulation protein AD</fullName>
    </submittedName>
</protein>
<accession>A0A6G1X6M3</accession>
<keyword evidence="1" id="KW-0472">Membrane</keyword>
<gene>
    <name evidence="2" type="primary">spoIIIAD</name>
    <name evidence="2" type="ORF">GH754_09450</name>
</gene>
<dbReference type="AlphaFoldDB" id="A0A6G1X6M3"/>
<organism evidence="2 3">
    <name type="scientific">Salinibacillus xinjiangensis</name>
    <dbReference type="NCBI Taxonomy" id="1229268"/>
    <lineage>
        <taxon>Bacteria</taxon>
        <taxon>Bacillati</taxon>
        <taxon>Bacillota</taxon>
        <taxon>Bacilli</taxon>
        <taxon>Bacillales</taxon>
        <taxon>Bacillaceae</taxon>
        <taxon>Salinibacillus</taxon>
    </lineage>
</organism>
<evidence type="ECO:0000313" key="2">
    <source>
        <dbReference type="EMBL" id="MRG86555.1"/>
    </source>
</evidence>
<keyword evidence="1" id="KW-1133">Transmembrane helix</keyword>
<dbReference type="InterPro" id="IPR014211">
    <property type="entry name" value="Spore_III_AD"/>
</dbReference>
<dbReference type="OrthoDB" id="1682150at2"/>
<dbReference type="Pfam" id="PF06686">
    <property type="entry name" value="SpoIIIAC"/>
    <property type="match status" value="2"/>
</dbReference>
<evidence type="ECO:0000256" key="1">
    <source>
        <dbReference type="SAM" id="Phobius"/>
    </source>
</evidence>
<feature type="transmembrane region" description="Helical" evidence="1">
    <location>
        <begin position="27"/>
        <end position="44"/>
    </location>
</feature>